<dbReference type="STRING" id="485915.Dret_0446"/>
<dbReference type="HOGENOM" id="CLU_126461_1_0_7"/>
<dbReference type="RefSeq" id="WP_015750901.1">
    <property type="nucleotide sequence ID" value="NC_013223.1"/>
</dbReference>
<dbReference type="OrthoDB" id="280278at2"/>
<evidence type="ECO:0000313" key="2">
    <source>
        <dbReference type="EMBL" id="ACV67743.1"/>
    </source>
</evidence>
<dbReference type="InterPro" id="IPR036105">
    <property type="entry name" value="DiNase_FeMo-co_biosyn_sf"/>
</dbReference>
<feature type="domain" description="Dinitrogenase iron-molybdenum cofactor biosynthesis" evidence="1">
    <location>
        <begin position="10"/>
        <end position="97"/>
    </location>
</feature>
<organism evidence="2 3">
    <name type="scientific">Desulfohalobium retbaense (strain ATCC 49708 / DSM 5692 / JCM 16813 / HR100)</name>
    <dbReference type="NCBI Taxonomy" id="485915"/>
    <lineage>
        <taxon>Bacteria</taxon>
        <taxon>Pseudomonadati</taxon>
        <taxon>Thermodesulfobacteriota</taxon>
        <taxon>Desulfovibrionia</taxon>
        <taxon>Desulfovibrionales</taxon>
        <taxon>Desulfohalobiaceae</taxon>
        <taxon>Desulfohalobium</taxon>
    </lineage>
</organism>
<reference evidence="2 3" key="2">
    <citation type="journal article" date="2010" name="Stand. Genomic Sci.">
        <title>Complete genome sequence of Desulfohalobium retbaense type strain (HR(100)).</title>
        <authorList>
            <person name="Spring S."/>
            <person name="Nolan M."/>
            <person name="Lapidus A."/>
            <person name="Glavina Del Rio T."/>
            <person name="Copeland A."/>
            <person name="Tice H."/>
            <person name="Cheng J.F."/>
            <person name="Lucas S."/>
            <person name="Land M."/>
            <person name="Chen F."/>
            <person name="Bruce D."/>
            <person name="Goodwin L."/>
            <person name="Pitluck S."/>
            <person name="Ivanova N."/>
            <person name="Mavromatis K."/>
            <person name="Mikhailova N."/>
            <person name="Pati A."/>
            <person name="Chen A."/>
            <person name="Palaniappan K."/>
            <person name="Hauser L."/>
            <person name="Chang Y.J."/>
            <person name="Jeffries C.D."/>
            <person name="Munk C."/>
            <person name="Kiss H."/>
            <person name="Chain P."/>
            <person name="Han C."/>
            <person name="Brettin T."/>
            <person name="Detter J.C."/>
            <person name="Schuler E."/>
            <person name="Goker M."/>
            <person name="Rohde M."/>
            <person name="Bristow J."/>
            <person name="Eisen J.A."/>
            <person name="Markowitz V."/>
            <person name="Hugenholtz P."/>
            <person name="Kyrpides N.C."/>
            <person name="Klenk H.P."/>
        </authorList>
    </citation>
    <scope>NUCLEOTIDE SEQUENCE [LARGE SCALE GENOMIC DNA]</scope>
    <source>
        <strain evidence="2 3">DSM 5692</strain>
    </source>
</reference>
<dbReference type="Pfam" id="PF02579">
    <property type="entry name" value="Nitro_FeMo-Co"/>
    <property type="match status" value="1"/>
</dbReference>
<keyword evidence="3" id="KW-1185">Reference proteome</keyword>
<reference evidence="3" key="1">
    <citation type="submission" date="2009-09" db="EMBL/GenBank/DDBJ databases">
        <title>The complete chromosome of Desulfohalobium retbaense DSM 5692.</title>
        <authorList>
            <consortium name="US DOE Joint Genome Institute (JGI-PGF)"/>
            <person name="Lucas S."/>
            <person name="Copeland A."/>
            <person name="Lapidus A."/>
            <person name="Glavina del Rio T."/>
            <person name="Dalin E."/>
            <person name="Tice H."/>
            <person name="Bruce D."/>
            <person name="Goodwin L."/>
            <person name="Pitluck S."/>
            <person name="Kyrpides N."/>
            <person name="Mavromatis K."/>
            <person name="Ivanova N."/>
            <person name="Mikhailova N."/>
            <person name="Munk A.C."/>
            <person name="Brettin T."/>
            <person name="Detter J.C."/>
            <person name="Han C."/>
            <person name="Tapia R."/>
            <person name="Larimer F."/>
            <person name="Land M."/>
            <person name="Hauser L."/>
            <person name="Markowitz V."/>
            <person name="Cheng J.-F."/>
            <person name="Hugenholtz P."/>
            <person name="Woyke T."/>
            <person name="Wu D."/>
            <person name="Spring S."/>
            <person name="Klenk H.-P."/>
            <person name="Eisen J.A."/>
        </authorList>
    </citation>
    <scope>NUCLEOTIDE SEQUENCE [LARGE SCALE GENOMIC DNA]</scope>
    <source>
        <strain evidence="3">DSM 5692</strain>
    </source>
</reference>
<proteinExistence type="predicted"/>
<sequence>MKICLAIYQSRLAALFDNATGLQVYTCESDNTICPAGDISLPFGDPTLRVSALSSCGANILLCGAISGCTTRMIQEHGINVFGWLRGDISTVLEAWREDRLETLLMPGCRGFRCCRRFRGPHTTQ</sequence>
<dbReference type="AlphaFoldDB" id="C8X0B8"/>
<protein>
    <recommendedName>
        <fullName evidence="1">Dinitrogenase iron-molybdenum cofactor biosynthesis domain-containing protein</fullName>
    </recommendedName>
</protein>
<dbReference type="Gene3D" id="3.30.420.130">
    <property type="entry name" value="Dinitrogenase iron-molybdenum cofactor biosynthesis domain"/>
    <property type="match status" value="1"/>
</dbReference>
<evidence type="ECO:0000313" key="3">
    <source>
        <dbReference type="Proteomes" id="UP000001052"/>
    </source>
</evidence>
<dbReference type="KEGG" id="drt:Dret_0446"/>
<dbReference type="EMBL" id="CP001734">
    <property type="protein sequence ID" value="ACV67743.1"/>
    <property type="molecule type" value="Genomic_DNA"/>
</dbReference>
<gene>
    <name evidence="2" type="ordered locus">Dret_0446</name>
</gene>
<dbReference type="Proteomes" id="UP000001052">
    <property type="component" value="Chromosome"/>
</dbReference>
<name>C8X0B8_DESRD</name>
<evidence type="ECO:0000259" key="1">
    <source>
        <dbReference type="Pfam" id="PF02579"/>
    </source>
</evidence>
<accession>C8X0B8</accession>
<dbReference type="eggNOG" id="COG1433">
    <property type="taxonomic scope" value="Bacteria"/>
</dbReference>
<dbReference type="InterPro" id="IPR003731">
    <property type="entry name" value="Di-Nase_FeMo-co_biosynth"/>
</dbReference>
<dbReference type="SUPFAM" id="SSF53146">
    <property type="entry name" value="Nitrogenase accessory factor-like"/>
    <property type="match status" value="1"/>
</dbReference>